<evidence type="ECO:0000256" key="13">
    <source>
        <dbReference type="ARBA" id="ARBA00023239"/>
    </source>
</evidence>
<comment type="catalytic activity">
    <reaction evidence="1">
        <text>(2R,3S)-3-isopropylmalate = (2S)-2-isopropylmalate</text>
        <dbReference type="Rhea" id="RHEA:32287"/>
        <dbReference type="ChEBI" id="CHEBI:1178"/>
        <dbReference type="ChEBI" id="CHEBI:35121"/>
        <dbReference type="EC" id="4.2.1.33"/>
    </reaction>
</comment>
<dbReference type="PANTHER" id="PTHR43822">
    <property type="entry name" value="HOMOACONITASE, MITOCHONDRIAL-RELATED"/>
    <property type="match status" value="1"/>
</dbReference>
<protein>
    <recommendedName>
        <fullName evidence="6">3-isopropylmalate dehydratase</fullName>
        <ecNumber evidence="6">4.2.1.33</ecNumber>
    </recommendedName>
</protein>
<evidence type="ECO:0000256" key="1">
    <source>
        <dbReference type="ARBA" id="ARBA00000491"/>
    </source>
</evidence>
<dbReference type="InterPro" id="IPR004430">
    <property type="entry name" value="3-IsopropMal_deHydase_lsu"/>
</dbReference>
<evidence type="ECO:0000256" key="14">
    <source>
        <dbReference type="ARBA" id="ARBA00023304"/>
    </source>
</evidence>
<dbReference type="NCBIfam" id="NF009116">
    <property type="entry name" value="PRK12466.1"/>
    <property type="match status" value="1"/>
</dbReference>
<gene>
    <name evidence="16" type="ORF">BJN34_23355</name>
</gene>
<dbReference type="AlphaFoldDB" id="A0A1U9UX56"/>
<name>A0A1U9UX56_CUPNE</name>
<dbReference type="GO" id="GO:0003861">
    <property type="term" value="F:3-isopropylmalate dehydratase activity"/>
    <property type="evidence" value="ECO:0007669"/>
    <property type="project" value="UniProtKB-EC"/>
</dbReference>
<dbReference type="EC" id="4.2.1.33" evidence="6"/>
<keyword evidence="11" id="KW-0408">Iron</keyword>
<evidence type="ECO:0000313" key="16">
    <source>
        <dbReference type="EMBL" id="AQV96801.1"/>
    </source>
</evidence>
<dbReference type="Gene3D" id="3.30.499.10">
    <property type="entry name" value="Aconitase, domain 3"/>
    <property type="match status" value="2"/>
</dbReference>
<dbReference type="GO" id="GO:0009098">
    <property type="term" value="P:L-leucine biosynthetic process"/>
    <property type="evidence" value="ECO:0007669"/>
    <property type="project" value="UniProtKB-UniPathway"/>
</dbReference>
<dbReference type="PANTHER" id="PTHR43822:SF9">
    <property type="entry name" value="3-ISOPROPYLMALATE DEHYDRATASE"/>
    <property type="match status" value="1"/>
</dbReference>
<evidence type="ECO:0000256" key="12">
    <source>
        <dbReference type="ARBA" id="ARBA00023014"/>
    </source>
</evidence>
<dbReference type="EMBL" id="CP017758">
    <property type="protein sequence ID" value="AQV96801.1"/>
    <property type="molecule type" value="Genomic_DNA"/>
</dbReference>
<evidence type="ECO:0000256" key="5">
    <source>
        <dbReference type="ARBA" id="ARBA00011271"/>
    </source>
</evidence>
<sequence length="467" mass="49525">MMPRTLFDKLWDAHVVRELGNGWALLHIDRHLLHDLSGPPALMEVASRGLSLHDPALVFSTPDHAVSSQPGRDGNTYGPGGRLWTALRKGSQVAGIRMFDLGQPGQGIVHVMGPELGIVLPGLTVICGDSHTCTNGGLGAMAFGVGSSESTHALATQTLRQQKPKRMRIHCEGELPPGVTAKDLILHIISQLGAAAGVGYAIEFDGAAIRRLDVEGRLTLCNLTVELGARFGMVAPDEKTVDWVRGRTYAPTGALFEQAAAYWRTLATDEGATFDREEWIDACAVVPTITWGTSPEHAIRIDGMTPSPANVPDPARRDEIASALDYMGLQPDAPIAGTPVDWVFIGSCANSRLPDLRDAAAVARGRHVAPGVTAWVVPGSENVKRAAEAEGLREVFEAAGFAWREPGCSMCVAANGEQVPSGQRSVSTSNRNFVGRQGPGARTHLASPAMAAAAAVTGRITDVRSLK</sequence>
<dbReference type="NCBIfam" id="NF004016">
    <property type="entry name" value="PRK05478.1"/>
    <property type="match status" value="1"/>
</dbReference>
<proteinExistence type="predicted"/>
<evidence type="ECO:0000256" key="4">
    <source>
        <dbReference type="ARBA" id="ARBA00004729"/>
    </source>
</evidence>
<dbReference type="KEGG" id="cuh:BJN34_23355"/>
<dbReference type="InterPro" id="IPR015931">
    <property type="entry name" value="Acnase/IPM_dHydase_lsu_aba_1/3"/>
</dbReference>
<dbReference type="GO" id="GO:0051539">
    <property type="term" value="F:4 iron, 4 sulfur cluster binding"/>
    <property type="evidence" value="ECO:0007669"/>
    <property type="project" value="UniProtKB-KW"/>
</dbReference>
<evidence type="ECO:0000256" key="7">
    <source>
        <dbReference type="ARBA" id="ARBA00022430"/>
    </source>
</evidence>
<evidence type="ECO:0000256" key="11">
    <source>
        <dbReference type="ARBA" id="ARBA00023004"/>
    </source>
</evidence>
<dbReference type="Pfam" id="PF00330">
    <property type="entry name" value="Aconitase"/>
    <property type="match status" value="1"/>
</dbReference>
<dbReference type="InterPro" id="IPR036008">
    <property type="entry name" value="Aconitase_4Fe-4S_dom"/>
</dbReference>
<dbReference type="PRINTS" id="PR00415">
    <property type="entry name" value="ACONITASE"/>
</dbReference>
<evidence type="ECO:0000256" key="6">
    <source>
        <dbReference type="ARBA" id="ARBA00011998"/>
    </source>
</evidence>
<keyword evidence="7" id="KW-0432">Leucine biosynthesis</keyword>
<keyword evidence="14" id="KW-0100">Branched-chain amino acid biosynthesis</keyword>
<reference evidence="17" key="1">
    <citation type="submission" date="2017-02" db="EMBL/GenBank/DDBJ databases">
        <title>Complete genome sequence of Cupriavidus necator strain NH9, a 3-chlorobenzoate degrader.</title>
        <authorList>
            <person name="Moriuchi R."/>
            <person name="Dohra H."/>
            <person name="Ogawa N."/>
        </authorList>
    </citation>
    <scope>NUCLEOTIDE SEQUENCE [LARGE SCALE GENOMIC DNA]</scope>
    <source>
        <strain evidence="17">NH9</strain>
    </source>
</reference>
<evidence type="ECO:0000256" key="8">
    <source>
        <dbReference type="ARBA" id="ARBA00022485"/>
    </source>
</evidence>
<organism evidence="16 17">
    <name type="scientific">Cupriavidus necator</name>
    <name type="common">Alcaligenes eutrophus</name>
    <name type="synonym">Ralstonia eutropha</name>
    <dbReference type="NCBI Taxonomy" id="106590"/>
    <lineage>
        <taxon>Bacteria</taxon>
        <taxon>Pseudomonadati</taxon>
        <taxon>Pseudomonadota</taxon>
        <taxon>Betaproteobacteria</taxon>
        <taxon>Burkholderiales</taxon>
        <taxon>Burkholderiaceae</taxon>
        <taxon>Cupriavidus</taxon>
    </lineage>
</organism>
<comment type="subunit">
    <text evidence="5">Heterodimer of LeuC and LeuD.</text>
</comment>
<comment type="function">
    <text evidence="3">Catalyzes the isomerization between 2-isopropylmalate and 3-isopropylmalate, via the formation of 2-isopropylmaleate.</text>
</comment>
<accession>A0A1U9UX56</accession>
<dbReference type="UniPathway" id="UPA00048">
    <property type="reaction ID" value="UER00071"/>
</dbReference>
<comment type="pathway">
    <text evidence="4">Amino-acid biosynthesis; L-leucine biosynthesis; L-leucine from 3-methyl-2-oxobutanoate: step 2/4.</text>
</comment>
<evidence type="ECO:0000256" key="3">
    <source>
        <dbReference type="ARBA" id="ARBA00002695"/>
    </source>
</evidence>
<evidence type="ECO:0000256" key="9">
    <source>
        <dbReference type="ARBA" id="ARBA00022605"/>
    </source>
</evidence>
<keyword evidence="12" id="KW-0411">Iron-sulfur</keyword>
<keyword evidence="13" id="KW-0456">Lyase</keyword>
<dbReference type="InterPro" id="IPR018136">
    <property type="entry name" value="Aconitase_4Fe-4S_BS"/>
</dbReference>
<comment type="cofactor">
    <cofactor evidence="2">
        <name>[4Fe-4S] cluster</name>
        <dbReference type="ChEBI" id="CHEBI:49883"/>
    </cofactor>
</comment>
<evidence type="ECO:0000259" key="15">
    <source>
        <dbReference type="Pfam" id="PF00330"/>
    </source>
</evidence>
<dbReference type="InterPro" id="IPR001030">
    <property type="entry name" value="Acoase/IPM_deHydtase_lsu_aba"/>
</dbReference>
<evidence type="ECO:0000256" key="2">
    <source>
        <dbReference type="ARBA" id="ARBA00001966"/>
    </source>
</evidence>
<evidence type="ECO:0000313" key="17">
    <source>
        <dbReference type="Proteomes" id="UP000189627"/>
    </source>
</evidence>
<dbReference type="InterPro" id="IPR050067">
    <property type="entry name" value="IPM_dehydratase_rel_enz"/>
</dbReference>
<feature type="domain" description="Aconitase/3-isopropylmalate dehydratase large subunit alpha/beta/alpha" evidence="15">
    <location>
        <begin position="8"/>
        <end position="458"/>
    </location>
</feature>
<dbReference type="PROSITE" id="PS01244">
    <property type="entry name" value="ACONITASE_2"/>
    <property type="match status" value="1"/>
</dbReference>
<keyword evidence="9" id="KW-0028">Amino-acid biosynthesis</keyword>
<dbReference type="SUPFAM" id="SSF53732">
    <property type="entry name" value="Aconitase iron-sulfur domain"/>
    <property type="match status" value="1"/>
</dbReference>
<dbReference type="NCBIfam" id="TIGR00170">
    <property type="entry name" value="leuC"/>
    <property type="match status" value="1"/>
</dbReference>
<keyword evidence="10" id="KW-0479">Metal-binding</keyword>
<evidence type="ECO:0000256" key="10">
    <source>
        <dbReference type="ARBA" id="ARBA00022723"/>
    </source>
</evidence>
<keyword evidence="8" id="KW-0004">4Fe-4S</keyword>
<dbReference type="GO" id="GO:0046872">
    <property type="term" value="F:metal ion binding"/>
    <property type="evidence" value="ECO:0007669"/>
    <property type="project" value="UniProtKB-KW"/>
</dbReference>
<dbReference type="Proteomes" id="UP000189627">
    <property type="component" value="Chromosome 2"/>
</dbReference>